<dbReference type="OrthoDB" id="10559080at2759"/>
<reference evidence="1 2" key="1">
    <citation type="submission" date="2015-01" db="EMBL/GenBank/DDBJ databases">
        <title>Evolution of Trichinella species and genotypes.</title>
        <authorList>
            <person name="Korhonen P.K."/>
            <person name="Edoardo P."/>
            <person name="Giuseppe L.R."/>
            <person name="Gasser R.B."/>
        </authorList>
    </citation>
    <scope>NUCLEOTIDE SEQUENCE [LARGE SCALE GENOMIC DNA]</scope>
    <source>
        <strain evidence="1">ISS3</strain>
    </source>
</reference>
<dbReference type="AlphaFoldDB" id="A0A0V1B801"/>
<accession>A0A0V1B801</accession>
<dbReference type="InParanoid" id="A0A0V1B801"/>
<name>A0A0V1B801_TRISP</name>
<evidence type="ECO:0000313" key="1">
    <source>
        <dbReference type="EMBL" id="KRY33118.1"/>
    </source>
</evidence>
<gene>
    <name evidence="1" type="ORF">T01_10673</name>
</gene>
<comment type="caution">
    <text evidence="1">The sequence shown here is derived from an EMBL/GenBank/DDBJ whole genome shotgun (WGS) entry which is preliminary data.</text>
</comment>
<dbReference type="Proteomes" id="UP000054776">
    <property type="component" value="Unassembled WGS sequence"/>
</dbReference>
<evidence type="ECO:0000313" key="2">
    <source>
        <dbReference type="Proteomes" id="UP000054776"/>
    </source>
</evidence>
<proteinExistence type="predicted"/>
<keyword evidence="2" id="KW-1185">Reference proteome</keyword>
<protein>
    <submittedName>
        <fullName evidence="1">Uncharacterized protein</fullName>
    </submittedName>
</protein>
<sequence length="107" mass="12738">MLNYERCNLIDTDSCSAWKKLKSHDIIETLNSAHPKRNIDKSTYISTAYYILITWWSSGLVHGFFCRSHVCVRIPYYNWVFQKELSHMSMWMRCLTALCKNEMVSYL</sequence>
<dbReference type="EMBL" id="JYDH01000087">
    <property type="protein sequence ID" value="KRY33118.1"/>
    <property type="molecule type" value="Genomic_DNA"/>
</dbReference>
<organism evidence="1 2">
    <name type="scientific">Trichinella spiralis</name>
    <name type="common">Trichina worm</name>
    <dbReference type="NCBI Taxonomy" id="6334"/>
    <lineage>
        <taxon>Eukaryota</taxon>
        <taxon>Metazoa</taxon>
        <taxon>Ecdysozoa</taxon>
        <taxon>Nematoda</taxon>
        <taxon>Enoplea</taxon>
        <taxon>Dorylaimia</taxon>
        <taxon>Trichinellida</taxon>
        <taxon>Trichinellidae</taxon>
        <taxon>Trichinella</taxon>
    </lineage>
</organism>